<evidence type="ECO:0000259" key="3">
    <source>
        <dbReference type="Pfam" id="PF25989"/>
    </source>
</evidence>
<evidence type="ECO:0000259" key="4">
    <source>
        <dbReference type="Pfam" id="PF25990"/>
    </source>
</evidence>
<dbReference type="InterPro" id="IPR058637">
    <property type="entry name" value="YknX-like_C"/>
</dbReference>
<keyword evidence="1" id="KW-0175">Coiled coil</keyword>
<dbReference type="Proteomes" id="UP000248555">
    <property type="component" value="Unassembled WGS sequence"/>
</dbReference>
<dbReference type="Pfam" id="PF25984">
    <property type="entry name" value="BSH_YknX"/>
    <property type="match status" value="1"/>
</dbReference>
<comment type="caution">
    <text evidence="5">The sequence shown here is derived from an EMBL/GenBank/DDBJ whole genome shotgun (WGS) entry which is preliminary data.</text>
</comment>
<reference evidence="5 6" key="1">
    <citation type="submission" date="2018-06" db="EMBL/GenBank/DDBJ databases">
        <title>Genomic Encyclopedia of Type Strains, Phase III (KMG-III): the genomes of soil and plant-associated and newly described type strains.</title>
        <authorList>
            <person name="Whitman W."/>
        </authorList>
    </citation>
    <scope>NUCLEOTIDE SEQUENCE [LARGE SCALE GENOMIC DNA]</scope>
    <source>
        <strain evidence="5 6">CGMCC 1.8979</strain>
    </source>
</reference>
<accession>A0A327YFQ9</accession>
<dbReference type="Gene3D" id="2.40.30.170">
    <property type="match status" value="1"/>
</dbReference>
<feature type="domain" description="YknX-like beta-barrel" evidence="4">
    <location>
        <begin position="215"/>
        <end position="292"/>
    </location>
</feature>
<evidence type="ECO:0000256" key="1">
    <source>
        <dbReference type="SAM" id="Coils"/>
    </source>
</evidence>
<keyword evidence="6" id="KW-1185">Reference proteome</keyword>
<dbReference type="EMBL" id="QLMH01000005">
    <property type="protein sequence ID" value="RAK19898.1"/>
    <property type="molecule type" value="Genomic_DNA"/>
</dbReference>
<dbReference type="InterPro" id="IPR058636">
    <property type="entry name" value="Beta-barrel_YknX"/>
</dbReference>
<name>A0A327YFQ9_9BACL</name>
<dbReference type="OrthoDB" id="2446145at2"/>
<dbReference type="AlphaFoldDB" id="A0A327YFQ9"/>
<organism evidence="5 6">
    <name type="scientific">Paranoxybacillus vitaminiphilus</name>
    <dbReference type="NCBI Taxonomy" id="581036"/>
    <lineage>
        <taxon>Bacteria</taxon>
        <taxon>Bacillati</taxon>
        <taxon>Bacillota</taxon>
        <taxon>Bacilli</taxon>
        <taxon>Bacillales</taxon>
        <taxon>Anoxybacillaceae</taxon>
        <taxon>Paranoxybacillus</taxon>
    </lineage>
</organism>
<dbReference type="RefSeq" id="WP_111644944.1">
    <property type="nucleotide sequence ID" value="NZ_QLMH01000005.1"/>
</dbReference>
<dbReference type="PANTHER" id="PTHR30469:SF15">
    <property type="entry name" value="HLYD FAMILY OF SECRETION PROTEINS"/>
    <property type="match status" value="1"/>
</dbReference>
<feature type="coiled-coil region" evidence="1">
    <location>
        <begin position="98"/>
        <end position="187"/>
    </location>
</feature>
<dbReference type="InterPro" id="IPR058639">
    <property type="entry name" value="BSH_YknX-like"/>
</dbReference>
<protein>
    <submittedName>
        <fullName evidence="5">HlyD family secretion protein</fullName>
    </submittedName>
</protein>
<evidence type="ECO:0000313" key="5">
    <source>
        <dbReference type="EMBL" id="RAK19898.1"/>
    </source>
</evidence>
<feature type="domain" description="YknX-like C-terminal permuted SH3-like" evidence="3">
    <location>
        <begin position="302"/>
        <end position="367"/>
    </location>
</feature>
<dbReference type="Pfam" id="PF25989">
    <property type="entry name" value="YknX_C"/>
    <property type="match status" value="1"/>
</dbReference>
<evidence type="ECO:0000259" key="2">
    <source>
        <dbReference type="Pfam" id="PF25984"/>
    </source>
</evidence>
<evidence type="ECO:0000313" key="6">
    <source>
        <dbReference type="Proteomes" id="UP000248555"/>
    </source>
</evidence>
<dbReference type="GO" id="GO:1990281">
    <property type="term" value="C:efflux pump complex"/>
    <property type="evidence" value="ECO:0007669"/>
    <property type="project" value="TreeGrafter"/>
</dbReference>
<feature type="domain" description="YknX-like barrel-sandwich hybrid" evidence="2">
    <location>
        <begin position="66"/>
        <end position="198"/>
    </location>
</feature>
<dbReference type="PANTHER" id="PTHR30469">
    <property type="entry name" value="MULTIDRUG RESISTANCE PROTEIN MDTA"/>
    <property type="match status" value="1"/>
</dbReference>
<proteinExistence type="predicted"/>
<dbReference type="Gene3D" id="2.40.420.20">
    <property type="match status" value="1"/>
</dbReference>
<dbReference type="Pfam" id="PF25990">
    <property type="entry name" value="Beta-barrel_YknX"/>
    <property type="match status" value="1"/>
</dbReference>
<gene>
    <name evidence="5" type="ORF">B0I26_10580</name>
</gene>
<sequence>MHKKWILPSIVSASLLLTGMNTYFLYKHGEILNRTAISQTIEPVDKKDFQLFLSTRGVVTASDEKKIFIDSQRETVEQVLVKRGEAVEAGTPLVQFKHDEIDHQIGQLEKKLSQLQTQSQEIEQSIRDLEEYKQNVNEETSSSKEETDLLIEIRKLETEQRMVEMNMQNLEEEIDYLEKKKQKYVLKSNVAGIVEEVQLEGNHPFIDILVPPYFVEGEISEFHLEKVKEGQKVKIYPSIDRNNEYDGSIAAVSKLPSTQPTLHEKESFYPFYVELKDKSDRLPYGSHVHLAIILKESKNAPSIPKTAVVREKKKAFVYVVNNGKIEKRKVKLGISNGSDQEITSGLKPEEWIIAQPSSAMQEGMLVSTPLQVEKLQKETIKQLSKTEWAYSLLKGFLKN</sequence>
<dbReference type="GO" id="GO:0015562">
    <property type="term" value="F:efflux transmembrane transporter activity"/>
    <property type="evidence" value="ECO:0007669"/>
    <property type="project" value="TreeGrafter"/>
</dbReference>